<evidence type="ECO:0000256" key="1">
    <source>
        <dbReference type="SAM" id="Coils"/>
    </source>
</evidence>
<organism evidence="2 3">
    <name type="scientific">Tritrichomonas foetus</name>
    <dbReference type="NCBI Taxonomy" id="1144522"/>
    <lineage>
        <taxon>Eukaryota</taxon>
        <taxon>Metamonada</taxon>
        <taxon>Parabasalia</taxon>
        <taxon>Tritrichomonadida</taxon>
        <taxon>Tritrichomonadidae</taxon>
        <taxon>Tritrichomonas</taxon>
    </lineage>
</organism>
<evidence type="ECO:0000313" key="3">
    <source>
        <dbReference type="Proteomes" id="UP000179807"/>
    </source>
</evidence>
<gene>
    <name evidence="2" type="ORF">TRFO_09391</name>
</gene>
<dbReference type="VEuPathDB" id="TrichDB:TRFO_09391"/>
<dbReference type="GeneID" id="94829549"/>
<accession>A0A1J4JDY7</accession>
<evidence type="ECO:0000313" key="2">
    <source>
        <dbReference type="EMBL" id="OHS97414.1"/>
    </source>
</evidence>
<dbReference type="AlphaFoldDB" id="A0A1J4JDY7"/>
<reference evidence="2" key="1">
    <citation type="submission" date="2016-10" db="EMBL/GenBank/DDBJ databases">
        <authorList>
            <person name="Benchimol M."/>
            <person name="Almeida L.G."/>
            <person name="Vasconcelos A.T."/>
            <person name="Perreira-Neves A."/>
            <person name="Rosa I.A."/>
            <person name="Tasca T."/>
            <person name="Bogo M.R."/>
            <person name="de Souza W."/>
        </authorList>
    </citation>
    <scope>NUCLEOTIDE SEQUENCE [LARGE SCALE GENOMIC DNA]</scope>
    <source>
        <strain evidence="2">K</strain>
    </source>
</reference>
<keyword evidence="3" id="KW-1185">Reference proteome</keyword>
<keyword evidence="1" id="KW-0175">Coiled coil</keyword>
<proteinExistence type="predicted"/>
<sequence>MEIEPSVFSDVSQDFSFIIPPNLQLPDEIIKSFKINTLKRSIETSGKCEIKENASNEKMLNVNRNLLKENERLKRINQELLIKNKTLKDSNLQIMNENEKLTKENEKILADLQILKNICQYNLMKRNENNF</sequence>
<comment type="caution">
    <text evidence="2">The sequence shown here is derived from an EMBL/GenBank/DDBJ whole genome shotgun (WGS) entry which is preliminary data.</text>
</comment>
<protein>
    <submittedName>
        <fullName evidence="2">Uncharacterized protein</fullName>
    </submittedName>
</protein>
<dbReference type="Proteomes" id="UP000179807">
    <property type="component" value="Unassembled WGS sequence"/>
</dbReference>
<name>A0A1J4JDY7_9EUKA</name>
<feature type="coiled-coil region" evidence="1">
    <location>
        <begin position="56"/>
        <end position="118"/>
    </location>
</feature>
<dbReference type="RefSeq" id="XP_068350551.1">
    <property type="nucleotide sequence ID" value="XM_068494845.1"/>
</dbReference>
<dbReference type="EMBL" id="MLAK01001115">
    <property type="protein sequence ID" value="OHS97414.1"/>
    <property type="molecule type" value="Genomic_DNA"/>
</dbReference>